<dbReference type="Gene3D" id="3.80.10.10">
    <property type="entry name" value="Ribonuclease Inhibitor"/>
    <property type="match status" value="1"/>
</dbReference>
<dbReference type="GO" id="GO:0005737">
    <property type="term" value="C:cytoplasm"/>
    <property type="evidence" value="ECO:0007669"/>
    <property type="project" value="TreeGrafter"/>
</dbReference>
<name>A0A814KJH1_9BILA</name>
<dbReference type="InterPro" id="IPR001611">
    <property type="entry name" value="Leu-rich_rpt"/>
</dbReference>
<dbReference type="AlphaFoldDB" id="A0A814KJH1"/>
<dbReference type="InterPro" id="IPR050216">
    <property type="entry name" value="LRR_domain-containing"/>
</dbReference>
<sequence>MVISKDVIYNSAVFPTGREIMIEANEKSILDCTKFQRDYDIIKSLPFSVLISPHVATEKTHAVMNNNNEITQLTIYKEKFIPLNVYCLKNLTSLIIHNTKFYEFNLDDQTIRTIPAEIGRLTLLSILRIYDSPVLHLPKEFENLNLLTTLTITNGYLQDLPAYIGNFSALQILELSYNNLKTLPSTFGKLIRLNRLLLDHNEIVSLPSTTSSLKSLQTVDVQSNELTSIDELNNMNQLNSLYAQNCRIKQIPKNMTIIMNLNMSYNNLEDLFGINSLGGSYTYLKNFDFSYNQIDIVPPQISQSILYIQKLSLKHNRLTHLPREICGQQNVPTSFLDISENLFPNDELDSIKATFRSSRPNVKVTY</sequence>
<reference evidence="4" key="1">
    <citation type="submission" date="2021-02" db="EMBL/GenBank/DDBJ databases">
        <authorList>
            <person name="Nowell W R."/>
        </authorList>
    </citation>
    <scope>NUCLEOTIDE SEQUENCE</scope>
</reference>
<dbReference type="InterPro" id="IPR055414">
    <property type="entry name" value="LRR_R13L4/SHOC2-like"/>
</dbReference>
<dbReference type="SMART" id="SM00369">
    <property type="entry name" value="LRR_TYP"/>
    <property type="match status" value="4"/>
</dbReference>
<evidence type="ECO:0000256" key="2">
    <source>
        <dbReference type="ARBA" id="ARBA00022737"/>
    </source>
</evidence>
<evidence type="ECO:0000259" key="3">
    <source>
        <dbReference type="Pfam" id="PF23598"/>
    </source>
</evidence>
<evidence type="ECO:0000256" key="1">
    <source>
        <dbReference type="ARBA" id="ARBA00022614"/>
    </source>
</evidence>
<keyword evidence="5" id="KW-1185">Reference proteome</keyword>
<accession>A0A814KJH1</accession>
<dbReference type="SUPFAM" id="SSF52058">
    <property type="entry name" value="L domain-like"/>
    <property type="match status" value="1"/>
</dbReference>
<comment type="caution">
    <text evidence="4">The sequence shown here is derived from an EMBL/GenBank/DDBJ whole genome shotgun (WGS) entry which is preliminary data.</text>
</comment>
<dbReference type="InterPro" id="IPR032675">
    <property type="entry name" value="LRR_dom_sf"/>
</dbReference>
<gene>
    <name evidence="4" type="ORF">QVE165_LOCUS17745</name>
</gene>
<dbReference type="PANTHER" id="PTHR48051">
    <property type="match status" value="1"/>
</dbReference>
<dbReference type="InterPro" id="IPR003591">
    <property type="entry name" value="Leu-rich_rpt_typical-subtyp"/>
</dbReference>
<keyword evidence="2" id="KW-0677">Repeat</keyword>
<dbReference type="EMBL" id="CAJNOM010000103">
    <property type="protein sequence ID" value="CAF1053401.1"/>
    <property type="molecule type" value="Genomic_DNA"/>
</dbReference>
<organism evidence="4 5">
    <name type="scientific">Adineta steineri</name>
    <dbReference type="NCBI Taxonomy" id="433720"/>
    <lineage>
        <taxon>Eukaryota</taxon>
        <taxon>Metazoa</taxon>
        <taxon>Spiralia</taxon>
        <taxon>Gnathifera</taxon>
        <taxon>Rotifera</taxon>
        <taxon>Eurotatoria</taxon>
        <taxon>Bdelloidea</taxon>
        <taxon>Adinetida</taxon>
        <taxon>Adinetidae</taxon>
        <taxon>Adineta</taxon>
    </lineage>
</organism>
<proteinExistence type="predicted"/>
<dbReference type="Pfam" id="PF23598">
    <property type="entry name" value="LRR_14"/>
    <property type="match status" value="1"/>
</dbReference>
<evidence type="ECO:0000313" key="5">
    <source>
        <dbReference type="Proteomes" id="UP000663832"/>
    </source>
</evidence>
<keyword evidence="1" id="KW-0433">Leucine-rich repeat</keyword>
<dbReference type="OrthoDB" id="40118at2759"/>
<feature type="domain" description="Disease resistance R13L4/SHOC-2-like LRR" evidence="3">
    <location>
        <begin position="140"/>
        <end position="310"/>
    </location>
</feature>
<dbReference type="PANTHER" id="PTHR48051:SF1">
    <property type="entry name" value="RAS SUPPRESSOR PROTEIN 1"/>
    <property type="match status" value="1"/>
</dbReference>
<protein>
    <recommendedName>
        <fullName evidence="3">Disease resistance R13L4/SHOC-2-like LRR domain-containing protein</fullName>
    </recommendedName>
</protein>
<evidence type="ECO:0000313" key="4">
    <source>
        <dbReference type="EMBL" id="CAF1053401.1"/>
    </source>
</evidence>
<dbReference type="Proteomes" id="UP000663832">
    <property type="component" value="Unassembled WGS sequence"/>
</dbReference>
<dbReference type="PROSITE" id="PS51450">
    <property type="entry name" value="LRR"/>
    <property type="match status" value="1"/>
</dbReference>